<reference evidence="1" key="1">
    <citation type="submission" date="2020-12" db="EMBL/GenBank/DDBJ databases">
        <title>Bacterial taxonomy.</title>
        <authorList>
            <person name="Pan X."/>
        </authorList>
    </citation>
    <scope>NUCLEOTIDE SEQUENCE</scope>
    <source>
        <strain evidence="1">M0105</strain>
    </source>
</reference>
<dbReference type="RefSeq" id="WP_200606212.1">
    <property type="nucleotide sequence ID" value="NZ_JAEHHL010000001.1"/>
</dbReference>
<dbReference type="EMBL" id="JAEHHL010000001">
    <property type="protein sequence ID" value="MBK0397905.1"/>
    <property type="molecule type" value="Genomic_DNA"/>
</dbReference>
<keyword evidence="2" id="KW-1185">Reference proteome</keyword>
<dbReference type="PIRSF" id="PIRSF031796">
    <property type="entry name" value="UPC031796"/>
    <property type="match status" value="1"/>
</dbReference>
<dbReference type="InterPro" id="IPR009394">
    <property type="entry name" value="MmcB-like"/>
</dbReference>
<evidence type="ECO:0000313" key="1">
    <source>
        <dbReference type="EMBL" id="MBK0397905.1"/>
    </source>
</evidence>
<name>A0A8J7M4C7_9RHOB</name>
<evidence type="ECO:0000313" key="2">
    <source>
        <dbReference type="Proteomes" id="UP000655420"/>
    </source>
</evidence>
<accession>A0A8J7M4C7</accession>
<dbReference type="Proteomes" id="UP000655420">
    <property type="component" value="Unassembled WGS sequence"/>
</dbReference>
<dbReference type="AlphaFoldDB" id="A0A8J7M4C7"/>
<protein>
    <submittedName>
        <fullName evidence="1">MmcB family DNA repair protein</fullName>
    </submittedName>
</protein>
<dbReference type="Pfam" id="PF06319">
    <property type="entry name" value="MmcB-like"/>
    <property type="match status" value="1"/>
</dbReference>
<sequence length="145" mass="16370">MRAIPTTPEAPGVTLARGVNRMLVQRGLAAIVEFPTTDGRRMDLCALGPKGEIWCIEVKSSRTDFMSDMKWSDYLPWCDRFFFAVPENFPAEILPPEHGLILADQWGAEVIRMAPHDPVASARRKAVTLRFARMAAERLTRLTDR</sequence>
<proteinExistence type="predicted"/>
<gene>
    <name evidence="1" type="ORF">H0I76_01780</name>
</gene>
<organism evidence="1 2">
    <name type="scientific">Thermohalobaculum xanthum</name>
    <dbReference type="NCBI Taxonomy" id="2753746"/>
    <lineage>
        <taxon>Bacteria</taxon>
        <taxon>Pseudomonadati</taxon>
        <taxon>Pseudomonadota</taxon>
        <taxon>Alphaproteobacteria</taxon>
        <taxon>Rhodobacterales</taxon>
        <taxon>Paracoccaceae</taxon>
        <taxon>Thermohalobaculum</taxon>
    </lineage>
</organism>
<comment type="caution">
    <text evidence="1">The sequence shown here is derived from an EMBL/GenBank/DDBJ whole genome shotgun (WGS) entry which is preliminary data.</text>
</comment>